<dbReference type="Proteomes" id="UP000248887">
    <property type="component" value="Unassembled WGS sequence"/>
</dbReference>
<evidence type="ECO:0000259" key="3">
    <source>
        <dbReference type="Pfam" id="PF13505"/>
    </source>
</evidence>
<dbReference type="Pfam" id="PF13505">
    <property type="entry name" value="OMP_b-brl"/>
    <property type="match status" value="1"/>
</dbReference>
<evidence type="ECO:0000313" key="4">
    <source>
        <dbReference type="EMBL" id="PZQ85778.1"/>
    </source>
</evidence>
<dbReference type="InterPro" id="IPR011250">
    <property type="entry name" value="OMP/PagP_B-barrel"/>
</dbReference>
<evidence type="ECO:0000313" key="5">
    <source>
        <dbReference type="Proteomes" id="UP000248887"/>
    </source>
</evidence>
<dbReference type="AlphaFoldDB" id="A0A2W5R6R9"/>
<organism evidence="4 5">
    <name type="scientific">Ancylobacter novellus</name>
    <name type="common">Thiobacillus novellus</name>
    <dbReference type="NCBI Taxonomy" id="921"/>
    <lineage>
        <taxon>Bacteria</taxon>
        <taxon>Pseudomonadati</taxon>
        <taxon>Pseudomonadota</taxon>
        <taxon>Alphaproteobacteria</taxon>
        <taxon>Hyphomicrobiales</taxon>
        <taxon>Xanthobacteraceae</taxon>
        <taxon>Ancylobacter</taxon>
    </lineage>
</organism>
<proteinExistence type="predicted"/>
<keyword evidence="1 2" id="KW-0732">Signal</keyword>
<dbReference type="Gene3D" id="2.40.160.20">
    <property type="match status" value="1"/>
</dbReference>
<protein>
    <submittedName>
        <fullName evidence="4">Porin family protein</fullName>
    </submittedName>
</protein>
<evidence type="ECO:0000256" key="1">
    <source>
        <dbReference type="ARBA" id="ARBA00022729"/>
    </source>
</evidence>
<accession>A0A2W5R6R9</accession>
<sequence>MVRAFAKRFGRGVGLAVGGLAGAVLCSPVAAADLSGADDLLAKAPQIEATSGWYLRGDIGYVINEKPKWSQLNFDPVFAPTVDDAFLVGIGAGVRLNDWLRVDVTGDYRSRADYAYGPLSSDLSVATALANVYVDFAKWGSVTPYFGGGVGAGYMSVSDIELLGTDIGKTDGWGIAWALMAGVAISTGPNWQVDVGYRYLNLDGVSLGAGLPDLNQTAHEIRLGARYLID</sequence>
<dbReference type="SUPFAM" id="SSF56925">
    <property type="entry name" value="OMPA-like"/>
    <property type="match status" value="1"/>
</dbReference>
<evidence type="ECO:0000256" key="2">
    <source>
        <dbReference type="SAM" id="SignalP"/>
    </source>
</evidence>
<feature type="domain" description="Outer membrane protein beta-barrel" evidence="3">
    <location>
        <begin position="45"/>
        <end position="225"/>
    </location>
</feature>
<comment type="caution">
    <text evidence="4">The sequence shown here is derived from an EMBL/GenBank/DDBJ whole genome shotgun (WGS) entry which is preliminary data.</text>
</comment>
<name>A0A2W5R6R9_ANCNO</name>
<feature type="signal peptide" evidence="2">
    <location>
        <begin position="1"/>
        <end position="31"/>
    </location>
</feature>
<dbReference type="EMBL" id="QFQD01000002">
    <property type="protein sequence ID" value="PZQ85778.1"/>
    <property type="molecule type" value="Genomic_DNA"/>
</dbReference>
<feature type="chain" id="PRO_5015951599" evidence="2">
    <location>
        <begin position="32"/>
        <end position="230"/>
    </location>
</feature>
<dbReference type="InterPro" id="IPR027385">
    <property type="entry name" value="Beta-barrel_OMP"/>
</dbReference>
<gene>
    <name evidence="4" type="ORF">DI549_01550</name>
</gene>
<reference evidence="4 5" key="1">
    <citation type="submission" date="2017-08" db="EMBL/GenBank/DDBJ databases">
        <title>Infants hospitalized years apart are colonized by the same room-sourced microbial strains.</title>
        <authorList>
            <person name="Brooks B."/>
            <person name="Olm M.R."/>
            <person name="Firek B.A."/>
            <person name="Baker R."/>
            <person name="Thomas B.C."/>
            <person name="Morowitz M.J."/>
            <person name="Banfield J.F."/>
        </authorList>
    </citation>
    <scope>NUCLEOTIDE SEQUENCE [LARGE SCALE GENOMIC DNA]</scope>
    <source>
        <strain evidence="4">S2_005_001_R2_27</strain>
    </source>
</reference>